<evidence type="ECO:0000313" key="1">
    <source>
        <dbReference type="EMBL" id="CCQ43133.1"/>
    </source>
</evidence>
<sequence length="45" mass="5447">MVGKDPRNLQCQMLQFISRQVVNQFPFLKNLKSWIRRHSAFVKKE</sequence>
<dbReference type="OrthoDB" id="5857104at2759"/>
<accession>L8E9V9</accession>
<organism evidence="1">
    <name type="scientific">Homo sapiens</name>
    <name type="common">Human</name>
    <dbReference type="NCBI Taxonomy" id="9606"/>
    <lineage>
        <taxon>Eukaryota</taxon>
        <taxon>Metazoa</taxon>
        <taxon>Chordata</taxon>
        <taxon>Craniata</taxon>
        <taxon>Vertebrata</taxon>
        <taxon>Euteleostomi</taxon>
        <taxon>Mammalia</taxon>
        <taxon>Eutheria</taxon>
        <taxon>Euarchontoglires</taxon>
        <taxon>Primates</taxon>
        <taxon>Haplorrhini</taxon>
        <taxon>Catarrhini</taxon>
        <taxon>Hominidae</taxon>
        <taxon>Homo</taxon>
    </lineage>
</organism>
<reference evidence="1" key="1">
    <citation type="journal article" date="2013" name="PLoS ONE">
        <title>Direct detection of alternative open reading frames translation products in human significantly expands the proteome.</title>
        <authorList>
            <person name="Vanderperre B."/>
            <person name="Lucier J.-F."/>
            <person name="Motard J."/>
            <person name="Tremblay G."/>
            <person name="Vanderperre S."/>
            <person name="Wisztorski M."/>
            <person name="Salzet M."/>
            <person name="Boisvert F.-M."/>
            <person name="Roucou X."/>
        </authorList>
    </citation>
    <scope>NUCLEOTIDE SEQUENCE</scope>
</reference>
<name>L8E9V9_HUMAN</name>
<dbReference type="ChiTaRS" id="CHD1">
    <property type="organism name" value="human"/>
</dbReference>
<protein>
    <submittedName>
        <fullName evidence="1">Alternative protein CHD1</fullName>
    </submittedName>
</protein>
<gene>
    <name evidence="1" type="primary">CHD1</name>
</gene>
<proteinExistence type="predicted"/>
<dbReference type="AlphaFoldDB" id="L8E9V9"/>
<dbReference type="EMBL" id="HF583636">
    <property type="protein sequence ID" value="CCQ43133.1"/>
    <property type="molecule type" value="Genomic_DNA"/>
</dbReference>